<evidence type="ECO:0000313" key="5">
    <source>
        <dbReference type="EMBL" id="MDC3425101.1"/>
    </source>
</evidence>
<proteinExistence type="inferred from homology"/>
<evidence type="ECO:0000256" key="1">
    <source>
        <dbReference type="ARBA" id="ARBA00008361"/>
    </source>
</evidence>
<keyword evidence="6" id="KW-1185">Reference proteome</keyword>
<evidence type="ECO:0000259" key="4">
    <source>
        <dbReference type="Pfam" id="PF08241"/>
    </source>
</evidence>
<dbReference type="RefSeq" id="WP_272436907.1">
    <property type="nucleotide sequence ID" value="NZ_JAMQKB010000011.1"/>
</dbReference>
<feature type="domain" description="Methyltransferase type 11" evidence="4">
    <location>
        <begin position="40"/>
        <end position="135"/>
    </location>
</feature>
<comment type="caution">
    <text evidence="5">The sequence shown here is derived from an EMBL/GenBank/DDBJ whole genome shotgun (WGS) entry which is preliminary data.</text>
</comment>
<evidence type="ECO:0000256" key="3">
    <source>
        <dbReference type="ARBA" id="ARBA00022679"/>
    </source>
</evidence>
<dbReference type="EMBL" id="JAMQKB010000011">
    <property type="protein sequence ID" value="MDC3425101.1"/>
    <property type="molecule type" value="Genomic_DNA"/>
</dbReference>
<dbReference type="PANTHER" id="PTHR44942:SF4">
    <property type="entry name" value="METHYLTRANSFERASE TYPE 11 DOMAIN-CONTAINING PROTEIN"/>
    <property type="match status" value="1"/>
</dbReference>
<dbReference type="PANTHER" id="PTHR44942">
    <property type="entry name" value="METHYLTRANSF_11 DOMAIN-CONTAINING PROTEIN"/>
    <property type="match status" value="1"/>
</dbReference>
<keyword evidence="3" id="KW-0808">Transferase</keyword>
<dbReference type="InterPro" id="IPR029063">
    <property type="entry name" value="SAM-dependent_MTases_sf"/>
</dbReference>
<dbReference type="InterPro" id="IPR051052">
    <property type="entry name" value="Diverse_substrate_MTase"/>
</dbReference>
<dbReference type="AlphaFoldDB" id="A0A9X3WVZ7"/>
<comment type="similarity">
    <text evidence="1">Belongs to the methyltransferase superfamily.</text>
</comment>
<sequence>MGIDFHSEKNRFTYTTRTADKSWIETLKKLVPIDNISKAVDVGCGGGIYSKALSDMGVDSVTSVDFSEAILEGARENCKKYKNVSFKHGSAFDTGLDSNNFNLLLERALIHHFKDLKNCFKEAFRIVDSNGFYIIQDRTLEDCLLEGNDNHIRGFFFELFPRLIEKETNRRHNSQIVIETLKEVGFKDIEEVKLWETRRVYESKKQLLKDLNQRTGRSILHELDDKELNVLINHVDKSLSSDKSIVERDRWTIWKAVK</sequence>
<dbReference type="Pfam" id="PF08241">
    <property type="entry name" value="Methyltransf_11"/>
    <property type="match status" value="1"/>
</dbReference>
<dbReference type="SUPFAM" id="SSF53335">
    <property type="entry name" value="S-adenosyl-L-methionine-dependent methyltransferases"/>
    <property type="match status" value="1"/>
</dbReference>
<dbReference type="Proteomes" id="UP001145050">
    <property type="component" value="Unassembled WGS sequence"/>
</dbReference>
<gene>
    <name evidence="5" type="ORF">NC797_11345</name>
</gene>
<accession>A0A9X3WVZ7</accession>
<organism evidence="5 6">
    <name type="scientific">Terrihalobacillus insolitus</name>
    <dbReference type="NCBI Taxonomy" id="2950438"/>
    <lineage>
        <taxon>Bacteria</taxon>
        <taxon>Bacillati</taxon>
        <taxon>Bacillota</taxon>
        <taxon>Bacilli</taxon>
        <taxon>Bacillales</taxon>
        <taxon>Bacillaceae</taxon>
        <taxon>Terrihalobacillus</taxon>
    </lineage>
</organism>
<dbReference type="Gene3D" id="3.40.50.150">
    <property type="entry name" value="Vaccinia Virus protein VP39"/>
    <property type="match status" value="1"/>
</dbReference>
<evidence type="ECO:0000313" key="6">
    <source>
        <dbReference type="Proteomes" id="UP001145050"/>
    </source>
</evidence>
<keyword evidence="2 5" id="KW-0489">Methyltransferase</keyword>
<dbReference type="InterPro" id="IPR013216">
    <property type="entry name" value="Methyltransf_11"/>
</dbReference>
<dbReference type="GO" id="GO:0008757">
    <property type="term" value="F:S-adenosylmethionine-dependent methyltransferase activity"/>
    <property type="evidence" value="ECO:0007669"/>
    <property type="project" value="InterPro"/>
</dbReference>
<name>A0A9X3WVZ7_9BACI</name>
<dbReference type="GO" id="GO:0032259">
    <property type="term" value="P:methylation"/>
    <property type="evidence" value="ECO:0007669"/>
    <property type="project" value="UniProtKB-KW"/>
</dbReference>
<reference evidence="5" key="1">
    <citation type="submission" date="2022-06" db="EMBL/GenBank/DDBJ databases">
        <title>Aquibacillus sp. a new bacterium isolated from soil saline samples.</title>
        <authorList>
            <person name="Galisteo C."/>
            <person name="De La Haba R."/>
            <person name="Sanchez-Porro C."/>
            <person name="Ventosa A."/>
        </authorList>
    </citation>
    <scope>NUCLEOTIDE SEQUENCE</scope>
    <source>
        <strain evidence="5">3ASR75-11</strain>
    </source>
</reference>
<evidence type="ECO:0000256" key="2">
    <source>
        <dbReference type="ARBA" id="ARBA00022603"/>
    </source>
</evidence>
<dbReference type="CDD" id="cd02440">
    <property type="entry name" value="AdoMet_MTases"/>
    <property type="match status" value="1"/>
</dbReference>
<protein>
    <submittedName>
        <fullName evidence="5">Class I SAM-dependent methyltransferase</fullName>
    </submittedName>
</protein>